<dbReference type="EMBL" id="CAJNOC010000171">
    <property type="protein sequence ID" value="CAF0722438.1"/>
    <property type="molecule type" value="Genomic_DNA"/>
</dbReference>
<accession>A0A813MU70</accession>
<protein>
    <submittedName>
        <fullName evidence="1">Uncharacterized protein</fullName>
    </submittedName>
</protein>
<gene>
    <name evidence="1" type="ORF">OXX778_LOCUS2262</name>
</gene>
<dbReference type="Proteomes" id="UP000663879">
    <property type="component" value="Unassembled WGS sequence"/>
</dbReference>
<comment type="caution">
    <text evidence="1">The sequence shown here is derived from an EMBL/GenBank/DDBJ whole genome shotgun (WGS) entry which is preliminary data.</text>
</comment>
<organism evidence="1 2">
    <name type="scientific">Brachionus calyciflorus</name>
    <dbReference type="NCBI Taxonomy" id="104777"/>
    <lineage>
        <taxon>Eukaryota</taxon>
        <taxon>Metazoa</taxon>
        <taxon>Spiralia</taxon>
        <taxon>Gnathifera</taxon>
        <taxon>Rotifera</taxon>
        <taxon>Eurotatoria</taxon>
        <taxon>Monogononta</taxon>
        <taxon>Pseudotrocha</taxon>
        <taxon>Ploima</taxon>
        <taxon>Brachionidae</taxon>
        <taxon>Brachionus</taxon>
    </lineage>
</organism>
<evidence type="ECO:0000313" key="2">
    <source>
        <dbReference type="Proteomes" id="UP000663879"/>
    </source>
</evidence>
<sequence length="88" mass="10341">MNSSNFNELNNLLEKYGLFAFQHRALERMLTFSFKIIQDNSPPLLKEQFVKNETRNLTLSLPMCYCVIHHYKIYTCNLDILVVKAAKN</sequence>
<reference evidence="1" key="1">
    <citation type="submission" date="2021-02" db="EMBL/GenBank/DDBJ databases">
        <authorList>
            <person name="Nowell W R."/>
        </authorList>
    </citation>
    <scope>NUCLEOTIDE SEQUENCE</scope>
    <source>
        <strain evidence="1">Ploen Becks lab</strain>
    </source>
</reference>
<evidence type="ECO:0000313" key="1">
    <source>
        <dbReference type="EMBL" id="CAF0722438.1"/>
    </source>
</evidence>
<proteinExistence type="predicted"/>
<dbReference type="AlphaFoldDB" id="A0A813MU70"/>
<name>A0A813MU70_9BILA</name>
<keyword evidence="2" id="KW-1185">Reference proteome</keyword>